<dbReference type="Proteomes" id="UP001320898">
    <property type="component" value="Unassembled WGS sequence"/>
</dbReference>
<evidence type="ECO:0000259" key="5">
    <source>
        <dbReference type="PROSITE" id="PS52004"/>
    </source>
</evidence>
<dbReference type="RefSeq" id="WP_261615231.1">
    <property type="nucleotide sequence ID" value="NZ_JALIDZ010000003.1"/>
</dbReference>
<reference evidence="6 7" key="1">
    <citation type="submission" date="2022-04" db="EMBL/GenBank/DDBJ databases">
        <authorList>
            <person name="Ye Y.-Q."/>
            <person name="Du Z.-J."/>
        </authorList>
    </citation>
    <scope>NUCLEOTIDE SEQUENCE [LARGE SCALE GENOMIC DNA]</scope>
    <source>
        <strain evidence="6 7">A6E488</strain>
    </source>
</reference>
<dbReference type="Pfam" id="PF00109">
    <property type="entry name" value="ketoacyl-synt"/>
    <property type="match status" value="2"/>
</dbReference>
<keyword evidence="6" id="KW-0012">Acyltransferase</keyword>
<proteinExistence type="inferred from homology"/>
<dbReference type="Gene3D" id="3.40.47.10">
    <property type="match status" value="1"/>
</dbReference>
<evidence type="ECO:0000256" key="2">
    <source>
        <dbReference type="ARBA" id="ARBA00008467"/>
    </source>
</evidence>
<dbReference type="PANTHER" id="PTHR11712">
    <property type="entry name" value="POLYKETIDE SYNTHASE-RELATED"/>
    <property type="match status" value="1"/>
</dbReference>
<dbReference type="GO" id="GO:0004315">
    <property type="term" value="F:3-oxoacyl-[acyl-carrier-protein] synthase activity"/>
    <property type="evidence" value="ECO:0007669"/>
    <property type="project" value="UniProtKB-EC"/>
</dbReference>
<dbReference type="InterPro" id="IPR020841">
    <property type="entry name" value="PKS_Beta-ketoAc_synthase_dom"/>
</dbReference>
<protein>
    <submittedName>
        <fullName evidence="6">Beta-ketoacyl-ACP synthase</fullName>
        <ecNumber evidence="6">2.3.1.179</ecNumber>
    </submittedName>
</protein>
<organism evidence="6 7">
    <name type="scientific">Microbaculum marinisediminis</name>
    <dbReference type="NCBI Taxonomy" id="2931392"/>
    <lineage>
        <taxon>Bacteria</taxon>
        <taxon>Pseudomonadati</taxon>
        <taxon>Pseudomonadota</taxon>
        <taxon>Alphaproteobacteria</taxon>
        <taxon>Hyphomicrobiales</taxon>
        <taxon>Tepidamorphaceae</taxon>
        <taxon>Microbaculum</taxon>
    </lineage>
</organism>
<feature type="domain" description="Ketosynthase family 3 (KS3)" evidence="5">
    <location>
        <begin position="13"/>
        <end position="426"/>
    </location>
</feature>
<dbReference type="SMART" id="SM00825">
    <property type="entry name" value="PKS_KS"/>
    <property type="match status" value="1"/>
</dbReference>
<dbReference type="CDD" id="cd00834">
    <property type="entry name" value="KAS_I_II"/>
    <property type="match status" value="1"/>
</dbReference>
<dbReference type="GO" id="GO:0006633">
    <property type="term" value="P:fatty acid biosynthetic process"/>
    <property type="evidence" value="ECO:0007669"/>
    <property type="project" value="InterPro"/>
</dbReference>
<gene>
    <name evidence="6" type="ORF">MUB46_07295</name>
</gene>
<dbReference type="InterPro" id="IPR018201">
    <property type="entry name" value="Ketoacyl_synth_AS"/>
</dbReference>
<evidence type="ECO:0000256" key="1">
    <source>
        <dbReference type="ARBA" id="ARBA00005194"/>
    </source>
</evidence>
<dbReference type="EMBL" id="JALIDZ010000003">
    <property type="protein sequence ID" value="MCT8971656.1"/>
    <property type="molecule type" value="Genomic_DNA"/>
</dbReference>
<name>A0AAW5QZ29_9HYPH</name>
<evidence type="ECO:0000256" key="3">
    <source>
        <dbReference type="ARBA" id="ARBA00022679"/>
    </source>
</evidence>
<dbReference type="PANTHER" id="PTHR11712:SF336">
    <property type="entry name" value="3-OXOACYL-[ACYL-CARRIER-PROTEIN] SYNTHASE, MITOCHONDRIAL"/>
    <property type="match status" value="1"/>
</dbReference>
<sequence>MSATNGTHDSKGRPVVVVTGMGIVTSLGRGREDNWKALTSGTSGIHTITRFPTDSLRTTIGGTVEFVDVEPFFCAPGLSETLANMAVAEAIEQSDVGARGDFPGPLFIAVPPVEMEWPQREELARSMNPDGPVDYGTLLAAARQGRPDLHRRFLFGSVAETLADRYGTKGSPISLSTACASGATAIQLGIEAIRRGEADAALSVGTDGSIHAEALIRFSLLSALSTQNDPPEGAAKPFAKNRDGFVMAEGAAALVLESLEHARARGARILGVLEGAGEQADSFHRTRSNPDGHAIIDCIQAALDDAGVTPEDVDYINAHGTGTPENDKMECLGVQTVFGDHAQAVPISSNKSMIGHTLTAAGAVEAVFSLMTIAEGRLPPTINYDVPDPAIPLDVVPNTARDAEVRRVLSNSFGFGGQNVSLVLAAEPA</sequence>
<dbReference type="AlphaFoldDB" id="A0AAW5QZ29"/>
<accession>A0AAW5QZ29</accession>
<dbReference type="InterPro" id="IPR000794">
    <property type="entry name" value="Beta-ketoacyl_synthase"/>
</dbReference>
<comment type="pathway">
    <text evidence="1">Lipid metabolism; fatty acid biosynthesis.</text>
</comment>
<dbReference type="PROSITE" id="PS52004">
    <property type="entry name" value="KS3_2"/>
    <property type="match status" value="1"/>
</dbReference>
<dbReference type="NCBIfam" id="NF005076">
    <property type="entry name" value="PRK06501.1"/>
    <property type="match status" value="1"/>
</dbReference>
<keyword evidence="3 4" id="KW-0808">Transferase</keyword>
<dbReference type="PROSITE" id="PS00606">
    <property type="entry name" value="KS3_1"/>
    <property type="match status" value="1"/>
</dbReference>
<dbReference type="Pfam" id="PF02801">
    <property type="entry name" value="Ketoacyl-synt_C"/>
    <property type="match status" value="1"/>
</dbReference>
<dbReference type="InterPro" id="IPR014031">
    <property type="entry name" value="Ketoacyl_synth_C"/>
</dbReference>
<keyword evidence="7" id="KW-1185">Reference proteome</keyword>
<dbReference type="InterPro" id="IPR014030">
    <property type="entry name" value="Ketoacyl_synth_N"/>
</dbReference>
<dbReference type="GO" id="GO:0005829">
    <property type="term" value="C:cytosol"/>
    <property type="evidence" value="ECO:0007669"/>
    <property type="project" value="TreeGrafter"/>
</dbReference>
<comment type="caution">
    <text evidence="6">The sequence shown here is derived from an EMBL/GenBank/DDBJ whole genome shotgun (WGS) entry which is preliminary data.</text>
</comment>
<comment type="similarity">
    <text evidence="2 4">Belongs to the thiolase-like superfamily. Beta-ketoacyl-ACP synthases family.</text>
</comment>
<evidence type="ECO:0000313" key="6">
    <source>
        <dbReference type="EMBL" id="MCT8971656.1"/>
    </source>
</evidence>
<dbReference type="SUPFAM" id="SSF53901">
    <property type="entry name" value="Thiolase-like"/>
    <property type="match status" value="2"/>
</dbReference>
<dbReference type="InterPro" id="IPR016039">
    <property type="entry name" value="Thiolase-like"/>
</dbReference>
<dbReference type="EC" id="2.3.1.179" evidence="6"/>
<evidence type="ECO:0000313" key="7">
    <source>
        <dbReference type="Proteomes" id="UP001320898"/>
    </source>
</evidence>
<evidence type="ECO:0000256" key="4">
    <source>
        <dbReference type="RuleBase" id="RU003694"/>
    </source>
</evidence>